<dbReference type="PANTHER" id="PTHR12443:SF9">
    <property type="entry name" value="TRANSLOCATION PROTEIN SEC62"/>
    <property type="match status" value="1"/>
</dbReference>
<dbReference type="GO" id="GO:0005789">
    <property type="term" value="C:endoplasmic reticulum membrane"/>
    <property type="evidence" value="ECO:0007669"/>
    <property type="project" value="UniProtKB-SubCell"/>
</dbReference>
<dbReference type="AlphaFoldDB" id="A0A6S8I0J2"/>
<sequence>MTVGATPAKHAADMLRQGKGHMPWGQGKIEDTEGESTYSEYFWAKDLVRYVEANPGKLDFALPRGKGGERTPQEVASELVRVMLKEGLIMRAERKFKRPKPGRTRLVKWPRTLLRVKEQGWDESAMYAFLYDRPTSIWYYLAIILLPVVVVGACLFPLAPWWARMALVYFLMGLLCLMLGLTLIRYVVFTVVWVVTGHSLWVFPNMMEEQASLLEAFTPIVAFSKAKSITDGLLARFAALVVCSSVVWVLASHSPDMKHIKEDVMQAHDSLFEYLDSMYGKAKGIEGATQSDSTQAHAKGKGAGERNERDFYGEFSHARAKRKMGGDQGSEHQAGKSSRPF</sequence>
<organism evidence="13">
    <name type="scientific">Dunaliella tertiolecta</name>
    <name type="common">Green alga</name>
    <dbReference type="NCBI Taxonomy" id="3047"/>
    <lineage>
        <taxon>Eukaryota</taxon>
        <taxon>Viridiplantae</taxon>
        <taxon>Chlorophyta</taxon>
        <taxon>core chlorophytes</taxon>
        <taxon>Chlorophyceae</taxon>
        <taxon>CS clade</taxon>
        <taxon>Chlamydomonadales</taxon>
        <taxon>Dunaliellaceae</taxon>
        <taxon>Dunaliella</taxon>
    </lineage>
</organism>
<evidence type="ECO:0000256" key="4">
    <source>
        <dbReference type="ARBA" id="ARBA00022448"/>
    </source>
</evidence>
<dbReference type="Pfam" id="PF03839">
    <property type="entry name" value="Sec62"/>
    <property type="match status" value="1"/>
</dbReference>
<evidence type="ECO:0000256" key="9">
    <source>
        <dbReference type="ARBA" id="ARBA00023010"/>
    </source>
</evidence>
<keyword evidence="10 12" id="KW-0472">Membrane</keyword>
<dbReference type="EMBL" id="HBIP01002841">
    <property type="protein sequence ID" value="CAE0486165.1"/>
    <property type="molecule type" value="Transcribed_RNA"/>
</dbReference>
<evidence type="ECO:0000256" key="5">
    <source>
        <dbReference type="ARBA" id="ARBA00022692"/>
    </source>
</evidence>
<evidence type="ECO:0000256" key="10">
    <source>
        <dbReference type="ARBA" id="ARBA00023136"/>
    </source>
</evidence>
<dbReference type="InterPro" id="IPR004728">
    <property type="entry name" value="Sec62"/>
</dbReference>
<evidence type="ECO:0000256" key="12">
    <source>
        <dbReference type="SAM" id="Phobius"/>
    </source>
</evidence>
<keyword evidence="6" id="KW-0256">Endoplasmic reticulum</keyword>
<protein>
    <recommendedName>
        <fullName evidence="3">Translocation protein SEC62</fullName>
    </recommendedName>
</protein>
<evidence type="ECO:0000313" key="14">
    <source>
        <dbReference type="EMBL" id="CAE0486165.1"/>
    </source>
</evidence>
<keyword evidence="4" id="KW-0813">Transport</keyword>
<keyword evidence="9" id="KW-0811">Translocation</keyword>
<dbReference type="GO" id="GO:0031204">
    <property type="term" value="P:post-translational protein targeting to membrane, translocation"/>
    <property type="evidence" value="ECO:0007669"/>
    <property type="project" value="TreeGrafter"/>
</dbReference>
<reference evidence="13" key="1">
    <citation type="submission" date="2021-01" db="EMBL/GenBank/DDBJ databases">
        <authorList>
            <person name="Corre E."/>
            <person name="Pelletier E."/>
            <person name="Niang G."/>
            <person name="Scheremetjew M."/>
            <person name="Finn R."/>
            <person name="Kale V."/>
            <person name="Holt S."/>
            <person name="Cochrane G."/>
            <person name="Meng A."/>
            <person name="Brown T."/>
            <person name="Cohen L."/>
        </authorList>
    </citation>
    <scope>NUCLEOTIDE SEQUENCE</scope>
    <source>
        <strain evidence="13">CCMP1320</strain>
    </source>
</reference>
<name>A0A6S8I0J2_DUNTE</name>
<feature type="transmembrane region" description="Helical" evidence="12">
    <location>
        <begin position="233"/>
        <end position="251"/>
    </location>
</feature>
<evidence type="ECO:0000256" key="6">
    <source>
        <dbReference type="ARBA" id="ARBA00022824"/>
    </source>
</evidence>
<comment type="similarity">
    <text evidence="2">Belongs to the SEC62 family.</text>
</comment>
<evidence type="ECO:0000256" key="7">
    <source>
        <dbReference type="ARBA" id="ARBA00022927"/>
    </source>
</evidence>
<proteinExistence type="inferred from homology"/>
<evidence type="ECO:0000256" key="1">
    <source>
        <dbReference type="ARBA" id="ARBA00004477"/>
    </source>
</evidence>
<evidence type="ECO:0000256" key="11">
    <source>
        <dbReference type="SAM" id="MobiDB-lite"/>
    </source>
</evidence>
<evidence type="ECO:0000256" key="3">
    <source>
        <dbReference type="ARBA" id="ARBA00021257"/>
    </source>
</evidence>
<keyword evidence="5 12" id="KW-0812">Transmembrane</keyword>
<keyword evidence="7" id="KW-0653">Protein transport</keyword>
<evidence type="ECO:0000256" key="2">
    <source>
        <dbReference type="ARBA" id="ARBA00010604"/>
    </source>
</evidence>
<evidence type="ECO:0000313" key="13">
    <source>
        <dbReference type="EMBL" id="CAE0486163.1"/>
    </source>
</evidence>
<dbReference type="EMBL" id="HBIP01002839">
    <property type="protein sequence ID" value="CAE0486163.1"/>
    <property type="molecule type" value="Transcribed_RNA"/>
</dbReference>
<keyword evidence="8 12" id="KW-1133">Transmembrane helix</keyword>
<evidence type="ECO:0000256" key="8">
    <source>
        <dbReference type="ARBA" id="ARBA00022989"/>
    </source>
</evidence>
<feature type="transmembrane region" description="Helical" evidence="12">
    <location>
        <begin position="166"/>
        <end position="195"/>
    </location>
</feature>
<comment type="subcellular location">
    <subcellularLocation>
        <location evidence="1">Endoplasmic reticulum membrane</location>
        <topology evidence="1">Multi-pass membrane protein</topology>
    </subcellularLocation>
</comment>
<feature type="transmembrane region" description="Helical" evidence="12">
    <location>
        <begin position="137"/>
        <end position="159"/>
    </location>
</feature>
<feature type="region of interest" description="Disordered" evidence="11">
    <location>
        <begin position="286"/>
        <end position="341"/>
    </location>
</feature>
<dbReference type="PANTHER" id="PTHR12443">
    <property type="entry name" value="TRANSLOCATION PROTEIN SEC62"/>
    <property type="match status" value="1"/>
</dbReference>
<gene>
    <name evidence="13" type="ORF">DTER00134_LOCUS1202</name>
    <name evidence="14" type="ORF">DTER00134_LOCUS1204</name>
</gene>
<accession>A0A6S8I0J2</accession>
<feature type="compositionally biased region" description="Basic and acidic residues" evidence="11">
    <location>
        <begin position="302"/>
        <end position="312"/>
    </location>
</feature>